<evidence type="ECO:0008006" key="11">
    <source>
        <dbReference type="Google" id="ProtNLM"/>
    </source>
</evidence>
<dbReference type="GO" id="GO:0005886">
    <property type="term" value="C:plasma membrane"/>
    <property type="evidence" value="ECO:0007669"/>
    <property type="project" value="UniProtKB-SubCell"/>
</dbReference>
<evidence type="ECO:0000256" key="7">
    <source>
        <dbReference type="ARBA" id="ARBA00023180"/>
    </source>
</evidence>
<keyword evidence="5 8" id="KW-1133">Transmembrane helix</keyword>
<evidence type="ECO:0000256" key="5">
    <source>
        <dbReference type="ARBA" id="ARBA00022989"/>
    </source>
</evidence>
<accession>A0AA39KMF7</accession>
<gene>
    <name evidence="9" type="ORF">PV327_004356</name>
</gene>
<dbReference type="PANTHER" id="PTHR11923">
    <property type="entry name" value="SCAVENGER RECEPTOR CLASS B TYPE-1 SR-B1"/>
    <property type="match status" value="1"/>
</dbReference>
<evidence type="ECO:0000313" key="9">
    <source>
        <dbReference type="EMBL" id="KAK0166885.1"/>
    </source>
</evidence>
<dbReference type="GO" id="GO:0005737">
    <property type="term" value="C:cytoplasm"/>
    <property type="evidence" value="ECO:0007669"/>
    <property type="project" value="TreeGrafter"/>
</dbReference>
<evidence type="ECO:0000256" key="6">
    <source>
        <dbReference type="ARBA" id="ARBA00023136"/>
    </source>
</evidence>
<comment type="caution">
    <text evidence="9">The sequence shown here is derived from an EMBL/GenBank/DDBJ whole genome shotgun (WGS) entry which is preliminary data.</text>
</comment>
<evidence type="ECO:0000256" key="8">
    <source>
        <dbReference type="SAM" id="Phobius"/>
    </source>
</evidence>
<evidence type="ECO:0000256" key="3">
    <source>
        <dbReference type="ARBA" id="ARBA00022475"/>
    </source>
</evidence>
<proteinExistence type="inferred from homology"/>
<evidence type="ECO:0000256" key="2">
    <source>
        <dbReference type="ARBA" id="ARBA00010532"/>
    </source>
</evidence>
<evidence type="ECO:0000256" key="1">
    <source>
        <dbReference type="ARBA" id="ARBA00004236"/>
    </source>
</evidence>
<dbReference type="PANTHER" id="PTHR11923:SF50">
    <property type="entry name" value="GH19047P"/>
    <property type="match status" value="1"/>
</dbReference>
<keyword evidence="4 8" id="KW-0812">Transmembrane</keyword>
<keyword evidence="6 8" id="KW-0472">Membrane</keyword>
<feature type="transmembrane region" description="Helical" evidence="8">
    <location>
        <begin position="432"/>
        <end position="452"/>
    </location>
</feature>
<comment type="similarity">
    <text evidence="2">Belongs to the CD36 family.</text>
</comment>
<dbReference type="InterPro" id="IPR002159">
    <property type="entry name" value="CD36_fam"/>
</dbReference>
<evidence type="ECO:0000313" key="10">
    <source>
        <dbReference type="Proteomes" id="UP001168972"/>
    </source>
</evidence>
<dbReference type="Pfam" id="PF01130">
    <property type="entry name" value="CD36"/>
    <property type="match status" value="1"/>
</dbReference>
<reference evidence="9" key="2">
    <citation type="submission" date="2023-03" db="EMBL/GenBank/DDBJ databases">
        <authorList>
            <person name="Inwood S.N."/>
            <person name="Skelly J.G."/>
            <person name="Guhlin J."/>
            <person name="Harrop T.W.R."/>
            <person name="Goldson S.G."/>
            <person name="Dearden P.K."/>
        </authorList>
    </citation>
    <scope>NUCLEOTIDE SEQUENCE</scope>
    <source>
        <strain evidence="9">Lincoln</strain>
        <tissue evidence="9">Whole body</tissue>
    </source>
</reference>
<keyword evidence="10" id="KW-1185">Reference proteome</keyword>
<reference evidence="9" key="1">
    <citation type="journal article" date="2023" name="bioRxiv">
        <title>Scaffold-level genome assemblies of two parasitoid biocontrol wasps reveal the parthenogenesis mechanism and an associated novel virus.</title>
        <authorList>
            <person name="Inwood S."/>
            <person name="Skelly J."/>
            <person name="Guhlin J."/>
            <person name="Harrop T."/>
            <person name="Goldson S."/>
            <person name="Dearden P."/>
        </authorList>
    </citation>
    <scope>NUCLEOTIDE SEQUENCE</scope>
    <source>
        <strain evidence="9">Lincoln</strain>
        <tissue evidence="9">Whole body</tissue>
    </source>
</reference>
<dbReference type="EMBL" id="JAQQBR010001832">
    <property type="protein sequence ID" value="KAK0166885.1"/>
    <property type="molecule type" value="Genomic_DNA"/>
</dbReference>
<sequence>MTQGFSIMAKSSSGIRRGILSHNSDSDWFTRPPIRAVYRIHIFNYTNVDDYESGKAKKLKVEDTGPYIYRETLTRVNQVFHPNGSVSFQEKRSFQWEGGSPDDETIIVPNVPLLTALSIMKDENLINQWVFSKTLGFLKSKAFVSVSAGGFLWGYEDNIFGLGKFLQKLPESIRFNKFGVLAHKNGVSSDTITIHTGANDMSKIGMIQLINGKNKSKQFWNDEKCDRVHGSLGIIFPPGTFDSPNATIDVYSLDMCRTLSLRRQGTGTSFGIPSFSFKPPTDIFSLSPSSENYCYCPESSPGVKTSRQCPPAGLVNSSACSFNLPFLASFPHFYTGDKILTEKIDGLNPQAELHESCAELHPRLGVLIGGYSRMQINIQAQKAENVPYLHPIEDGQILPLLWLEVGIDNIPEPMLRKFSHAYFTAATAEISIQSGSIMGIVLPLCTLFYIIIKQKKERRAALKRNASEMSQTKLLSAIKTANV</sequence>
<comment type="subcellular location">
    <subcellularLocation>
        <location evidence="1">Cell membrane</location>
    </subcellularLocation>
</comment>
<keyword evidence="3" id="KW-1003">Cell membrane</keyword>
<dbReference type="Proteomes" id="UP001168972">
    <property type="component" value="Unassembled WGS sequence"/>
</dbReference>
<dbReference type="AlphaFoldDB" id="A0AA39KMF7"/>
<keyword evidence="7" id="KW-0325">Glycoprotein</keyword>
<organism evidence="9 10">
    <name type="scientific">Microctonus hyperodae</name>
    <name type="common">Parasitoid wasp</name>
    <dbReference type="NCBI Taxonomy" id="165561"/>
    <lineage>
        <taxon>Eukaryota</taxon>
        <taxon>Metazoa</taxon>
        <taxon>Ecdysozoa</taxon>
        <taxon>Arthropoda</taxon>
        <taxon>Hexapoda</taxon>
        <taxon>Insecta</taxon>
        <taxon>Pterygota</taxon>
        <taxon>Neoptera</taxon>
        <taxon>Endopterygota</taxon>
        <taxon>Hymenoptera</taxon>
        <taxon>Apocrita</taxon>
        <taxon>Ichneumonoidea</taxon>
        <taxon>Braconidae</taxon>
        <taxon>Euphorinae</taxon>
        <taxon>Microctonus</taxon>
    </lineage>
</organism>
<evidence type="ECO:0000256" key="4">
    <source>
        <dbReference type="ARBA" id="ARBA00022692"/>
    </source>
</evidence>
<dbReference type="GO" id="GO:0005044">
    <property type="term" value="F:scavenger receptor activity"/>
    <property type="evidence" value="ECO:0007669"/>
    <property type="project" value="TreeGrafter"/>
</dbReference>
<name>A0AA39KMF7_MICHY</name>
<dbReference type="PRINTS" id="PR01609">
    <property type="entry name" value="CD36FAMILY"/>
</dbReference>
<protein>
    <recommendedName>
        <fullName evidence="11">Scavenger receptor class B member 1</fullName>
    </recommendedName>
</protein>